<keyword evidence="1" id="KW-0472">Membrane</keyword>
<accession>A0A3F3QE71</accession>
<dbReference type="AlphaFoldDB" id="A0A3F3QE71"/>
<keyword evidence="1" id="KW-1133">Transmembrane helix</keyword>
<reference evidence="2 3" key="1">
    <citation type="submission" date="2018-07" db="EMBL/GenBank/DDBJ databases">
        <title>The genomes of Aspergillus section Nigri reveals drivers in fungal speciation.</title>
        <authorList>
            <consortium name="DOE Joint Genome Institute"/>
            <person name="Vesth T.C."/>
            <person name="Nybo J."/>
            <person name="Theobald S."/>
            <person name="Brandl J."/>
            <person name="Frisvad J.C."/>
            <person name="Nielsen K.F."/>
            <person name="Lyhne E.K."/>
            <person name="Kogle M.E."/>
            <person name="Kuo A."/>
            <person name="Riley R."/>
            <person name="Clum A."/>
            <person name="Nolan M."/>
            <person name="Lipzen A."/>
            <person name="Salamov A."/>
            <person name="Henrissat B."/>
            <person name="Wiebenga A."/>
            <person name="De vries R.P."/>
            <person name="Grigoriev I.V."/>
            <person name="Mortensen U.H."/>
            <person name="Andersen M.R."/>
            <person name="Baker S.E."/>
        </authorList>
    </citation>
    <scope>NUCLEOTIDE SEQUENCE [LARGE SCALE GENOMIC DNA]</scope>
    <source>
        <strain evidence="2 3">CBS 139.54b</strain>
    </source>
</reference>
<keyword evidence="1" id="KW-0812">Transmembrane</keyword>
<dbReference type="EMBL" id="KZ852035">
    <property type="protein sequence ID" value="RDH37395.1"/>
    <property type="molecule type" value="Genomic_DNA"/>
</dbReference>
<organism evidence="2 3">
    <name type="scientific">Aspergillus welwitschiae</name>
    <dbReference type="NCBI Taxonomy" id="1341132"/>
    <lineage>
        <taxon>Eukaryota</taxon>
        <taxon>Fungi</taxon>
        <taxon>Dikarya</taxon>
        <taxon>Ascomycota</taxon>
        <taxon>Pezizomycotina</taxon>
        <taxon>Eurotiomycetes</taxon>
        <taxon>Eurotiomycetidae</taxon>
        <taxon>Eurotiales</taxon>
        <taxon>Aspergillaceae</taxon>
        <taxon>Aspergillus</taxon>
        <taxon>Aspergillus subgen. Circumdati</taxon>
    </lineage>
</organism>
<dbReference type="GeneID" id="38133199"/>
<evidence type="ECO:0000256" key="1">
    <source>
        <dbReference type="SAM" id="Phobius"/>
    </source>
</evidence>
<evidence type="ECO:0000313" key="2">
    <source>
        <dbReference type="EMBL" id="RDH37395.1"/>
    </source>
</evidence>
<feature type="transmembrane region" description="Helical" evidence="1">
    <location>
        <begin position="20"/>
        <end position="44"/>
    </location>
</feature>
<name>A0A3F3QE71_9EURO</name>
<protein>
    <submittedName>
        <fullName evidence="2">Uncharacterized protein</fullName>
    </submittedName>
</protein>
<sequence>MSFCYFYIASNFRLKPSFHFLILFFLPLYPFNCLSMYSPSSVTLKFDVMKMRTRLHSLSMFSVSLCPHTHEGPASLLVNNGFMGHRA</sequence>
<keyword evidence="3" id="KW-1185">Reference proteome</keyword>
<dbReference type="Proteomes" id="UP000253729">
    <property type="component" value="Unassembled WGS sequence"/>
</dbReference>
<evidence type="ECO:0000313" key="3">
    <source>
        <dbReference type="Proteomes" id="UP000253729"/>
    </source>
</evidence>
<proteinExistence type="predicted"/>
<dbReference type="RefSeq" id="XP_026630417.1">
    <property type="nucleotide sequence ID" value="XM_026764843.1"/>
</dbReference>
<gene>
    <name evidence="2" type="ORF">BDQ94DRAFT_136356</name>
</gene>